<dbReference type="Pfam" id="PF01607">
    <property type="entry name" value="CBM_14"/>
    <property type="match status" value="1"/>
</dbReference>
<dbReference type="PANTHER" id="PTHR22923">
    <property type="entry name" value="CEREBELLIN-RELATED"/>
    <property type="match status" value="1"/>
</dbReference>
<keyword evidence="3" id="KW-0732">Signal</keyword>
<protein>
    <submittedName>
        <fullName evidence="4">Complement C1q tumor necrosis factor-related protein 3</fullName>
    </submittedName>
</protein>
<dbReference type="InterPro" id="IPR050822">
    <property type="entry name" value="Cerebellin_Synaptic_Org"/>
</dbReference>
<sequence length="504" mass="56636">MKSFSVLVLLLSLITDVSGSVPDTPQQVVTKYNNYKTICTGLGYKATQCHDEQTGGPIVFQSTYKGTLQNLKTSETVKFNQASLNEGNAFDTTTGKFTAPIDGVYSFSWGAMSDRGKLFVTEIVLNSNPVTGNYVDGRGHNSPHVMSSSQAKIKMKKGDKVWIRVFENYGQVIRCQTLYESVFINDSFLYDGKEKELNDLLDGCENKLREESIKTKEGIRREKELKSKLEASDIAVMVFQGNYFQDEPFIDEITSLNDLYFGNHTEFVPLSSSEDEEKDSETTDISVECVNRMSEESPGVVFVKAYRSSAEKPINILKKGQQLPNVDTLPSVITPKGLDAARQWYLYDEIRPFCRDTSDSLQSCPKPVCPKPRVKIDPEKRKCPKQFASPEIGDGRYYKKCLDGRTIEYGTCPNSHTWNTITFLHKGKCLSPYELPVNEHKYGQLPSCKGTHDGSYQYPQEEHRCDAYFTCQNGNAKGIKCPGTQLFDVNTGSCQEGKNIDCYI</sequence>
<dbReference type="SUPFAM" id="SSF49842">
    <property type="entry name" value="TNF-like"/>
    <property type="match status" value="1"/>
</dbReference>
<dbReference type="GO" id="GO:0008061">
    <property type="term" value="F:chitin binding"/>
    <property type="evidence" value="ECO:0007669"/>
    <property type="project" value="InterPro"/>
</dbReference>
<dbReference type="PROSITE" id="PS50871">
    <property type="entry name" value="C1Q"/>
    <property type="match status" value="1"/>
</dbReference>
<proteinExistence type="predicted"/>
<dbReference type="GO" id="GO:0005576">
    <property type="term" value="C:extracellular region"/>
    <property type="evidence" value="ECO:0007669"/>
    <property type="project" value="UniProtKB-SubCell"/>
</dbReference>
<dbReference type="EMBL" id="JH816193">
    <property type="protein sequence ID" value="EKC38266.1"/>
    <property type="molecule type" value="Genomic_DNA"/>
</dbReference>
<evidence type="ECO:0000256" key="3">
    <source>
        <dbReference type="ARBA" id="ARBA00022729"/>
    </source>
</evidence>
<dbReference type="HOGENOM" id="CLU_541057_0_0_1"/>
<dbReference type="Gene3D" id="2.60.120.40">
    <property type="match status" value="1"/>
</dbReference>
<evidence type="ECO:0000256" key="2">
    <source>
        <dbReference type="ARBA" id="ARBA00022525"/>
    </source>
</evidence>
<dbReference type="InterPro" id="IPR002557">
    <property type="entry name" value="Chitin-bd_dom"/>
</dbReference>
<dbReference type="PANTHER" id="PTHR22923:SF116">
    <property type="entry name" value="C1Q DOMAIN-CONTAINING PROTEIN"/>
    <property type="match status" value="1"/>
</dbReference>
<dbReference type="InterPro" id="IPR001073">
    <property type="entry name" value="C1q_dom"/>
</dbReference>
<evidence type="ECO:0000256" key="1">
    <source>
        <dbReference type="ARBA" id="ARBA00004613"/>
    </source>
</evidence>
<dbReference type="SUPFAM" id="SSF57625">
    <property type="entry name" value="Invertebrate chitin-binding proteins"/>
    <property type="match status" value="1"/>
</dbReference>
<reference evidence="4" key="1">
    <citation type="journal article" date="2012" name="Nature">
        <title>The oyster genome reveals stress adaptation and complexity of shell formation.</title>
        <authorList>
            <person name="Zhang G."/>
            <person name="Fang X."/>
            <person name="Guo X."/>
            <person name="Li L."/>
            <person name="Luo R."/>
            <person name="Xu F."/>
            <person name="Yang P."/>
            <person name="Zhang L."/>
            <person name="Wang X."/>
            <person name="Qi H."/>
            <person name="Xiong Z."/>
            <person name="Que H."/>
            <person name="Xie Y."/>
            <person name="Holland P.W."/>
            <person name="Paps J."/>
            <person name="Zhu Y."/>
            <person name="Wu F."/>
            <person name="Chen Y."/>
            <person name="Wang J."/>
            <person name="Peng C."/>
            <person name="Meng J."/>
            <person name="Yang L."/>
            <person name="Liu J."/>
            <person name="Wen B."/>
            <person name="Zhang N."/>
            <person name="Huang Z."/>
            <person name="Zhu Q."/>
            <person name="Feng Y."/>
            <person name="Mount A."/>
            <person name="Hedgecock D."/>
            <person name="Xu Z."/>
            <person name="Liu Y."/>
            <person name="Domazet-Loso T."/>
            <person name="Du Y."/>
            <person name="Sun X."/>
            <person name="Zhang S."/>
            <person name="Liu B."/>
            <person name="Cheng P."/>
            <person name="Jiang X."/>
            <person name="Li J."/>
            <person name="Fan D."/>
            <person name="Wang W."/>
            <person name="Fu W."/>
            <person name="Wang T."/>
            <person name="Wang B."/>
            <person name="Zhang J."/>
            <person name="Peng Z."/>
            <person name="Li Y."/>
            <person name="Li N."/>
            <person name="Wang J."/>
            <person name="Chen M."/>
            <person name="He Y."/>
            <person name="Tan F."/>
            <person name="Song X."/>
            <person name="Zheng Q."/>
            <person name="Huang R."/>
            <person name="Yang H."/>
            <person name="Du X."/>
            <person name="Chen L."/>
            <person name="Yang M."/>
            <person name="Gaffney P.M."/>
            <person name="Wang S."/>
            <person name="Luo L."/>
            <person name="She Z."/>
            <person name="Ming Y."/>
            <person name="Huang W."/>
            <person name="Zhang S."/>
            <person name="Huang B."/>
            <person name="Zhang Y."/>
            <person name="Qu T."/>
            <person name="Ni P."/>
            <person name="Miao G."/>
            <person name="Wang J."/>
            <person name="Wang Q."/>
            <person name="Steinberg C.E."/>
            <person name="Wang H."/>
            <person name="Li N."/>
            <person name="Qian L."/>
            <person name="Zhang G."/>
            <person name="Li Y."/>
            <person name="Yang H."/>
            <person name="Liu X."/>
            <person name="Wang J."/>
            <person name="Yin Y."/>
            <person name="Wang J."/>
        </authorList>
    </citation>
    <scope>NUCLEOTIDE SEQUENCE [LARGE SCALE GENOMIC DNA]</scope>
    <source>
        <strain evidence="4">05x7-T-G4-1.051#20</strain>
    </source>
</reference>
<dbReference type="PRINTS" id="PR00007">
    <property type="entry name" value="COMPLEMNTC1Q"/>
</dbReference>
<name>K1RUB5_MAGGI</name>
<organism evidence="4">
    <name type="scientific">Magallana gigas</name>
    <name type="common">Pacific oyster</name>
    <name type="synonym">Crassostrea gigas</name>
    <dbReference type="NCBI Taxonomy" id="29159"/>
    <lineage>
        <taxon>Eukaryota</taxon>
        <taxon>Metazoa</taxon>
        <taxon>Spiralia</taxon>
        <taxon>Lophotrochozoa</taxon>
        <taxon>Mollusca</taxon>
        <taxon>Bivalvia</taxon>
        <taxon>Autobranchia</taxon>
        <taxon>Pteriomorphia</taxon>
        <taxon>Ostreida</taxon>
        <taxon>Ostreoidea</taxon>
        <taxon>Ostreidae</taxon>
        <taxon>Magallana</taxon>
    </lineage>
</organism>
<dbReference type="InterPro" id="IPR008983">
    <property type="entry name" value="Tumour_necrosis_fac-like_dom"/>
</dbReference>
<evidence type="ECO:0000313" key="4">
    <source>
        <dbReference type="EMBL" id="EKC38266.1"/>
    </source>
</evidence>
<comment type="subcellular location">
    <subcellularLocation>
        <location evidence="1">Secreted</location>
    </subcellularLocation>
</comment>
<dbReference type="Pfam" id="PF00386">
    <property type="entry name" value="C1q"/>
    <property type="match status" value="1"/>
</dbReference>
<accession>K1RUB5</accession>
<dbReference type="Gene3D" id="2.170.140.10">
    <property type="entry name" value="Chitin binding domain"/>
    <property type="match status" value="1"/>
</dbReference>
<dbReference type="AlphaFoldDB" id="K1RUB5"/>
<dbReference type="PROSITE" id="PS50940">
    <property type="entry name" value="CHIT_BIND_II"/>
    <property type="match status" value="1"/>
</dbReference>
<dbReference type="SMART" id="SM00110">
    <property type="entry name" value="C1Q"/>
    <property type="match status" value="1"/>
</dbReference>
<dbReference type="InParanoid" id="K1RUB5"/>
<gene>
    <name evidence="4" type="ORF">CGI_10022590</name>
</gene>
<keyword evidence="2" id="KW-0964">Secreted</keyword>
<dbReference type="InterPro" id="IPR036508">
    <property type="entry name" value="Chitin-bd_dom_sf"/>
</dbReference>